<reference evidence="2" key="1">
    <citation type="submission" date="2021-01" db="EMBL/GenBank/DDBJ databases">
        <title>Modified the classification status of verrucomicrobia.</title>
        <authorList>
            <person name="Feng X."/>
        </authorList>
    </citation>
    <scope>NUCLEOTIDE SEQUENCE</scope>
    <source>
        <strain evidence="2">KCTC 12986</strain>
    </source>
</reference>
<comment type="caution">
    <text evidence="2">The sequence shown here is derived from an EMBL/GenBank/DDBJ whole genome shotgun (WGS) entry which is preliminary data.</text>
</comment>
<dbReference type="RefSeq" id="WP_200391687.1">
    <property type="nucleotide sequence ID" value="NZ_JAENIO010000020.1"/>
</dbReference>
<protein>
    <submittedName>
        <fullName evidence="2">Uncharacterized protein</fullName>
    </submittedName>
</protein>
<keyword evidence="3" id="KW-1185">Reference proteome</keyword>
<organism evidence="2 3">
    <name type="scientific">Roseibacillus ishigakijimensis</name>
    <dbReference type="NCBI Taxonomy" id="454146"/>
    <lineage>
        <taxon>Bacteria</taxon>
        <taxon>Pseudomonadati</taxon>
        <taxon>Verrucomicrobiota</taxon>
        <taxon>Verrucomicrobiia</taxon>
        <taxon>Verrucomicrobiales</taxon>
        <taxon>Verrucomicrobiaceae</taxon>
        <taxon>Roseibacillus</taxon>
    </lineage>
</organism>
<name>A0A934RRR0_9BACT</name>
<evidence type="ECO:0000313" key="3">
    <source>
        <dbReference type="Proteomes" id="UP000604083"/>
    </source>
</evidence>
<feature type="compositionally biased region" description="Polar residues" evidence="1">
    <location>
        <begin position="136"/>
        <end position="164"/>
    </location>
</feature>
<accession>A0A934RRR0</accession>
<proteinExistence type="predicted"/>
<evidence type="ECO:0000256" key="1">
    <source>
        <dbReference type="SAM" id="MobiDB-lite"/>
    </source>
</evidence>
<gene>
    <name evidence="2" type="ORF">JIN78_09295</name>
</gene>
<feature type="region of interest" description="Disordered" evidence="1">
    <location>
        <begin position="136"/>
        <end position="166"/>
    </location>
</feature>
<evidence type="ECO:0000313" key="2">
    <source>
        <dbReference type="EMBL" id="MBK1834253.1"/>
    </source>
</evidence>
<dbReference type="Proteomes" id="UP000604083">
    <property type="component" value="Unassembled WGS sequence"/>
</dbReference>
<dbReference type="AlphaFoldDB" id="A0A934RRR0"/>
<dbReference type="EMBL" id="JAENIO010000020">
    <property type="protein sequence ID" value="MBK1834253.1"/>
    <property type="molecule type" value="Genomic_DNA"/>
</dbReference>
<sequence length="1182" mass="130089">MRRKTHPPTPQKPSGFSLVITVTLMILLSLIAVGLLSLSSSVLRSSANASTMMRAQANARLGLMIAIGELQENLGPDRRISANASSVLPDANEPELLGAWESYRWDAEAGGRPDYSGKRSLFGRWLVSTLDSENATNTRLPSGSLPNAIQLQRPSPGAGQTQSDGLRGSIVPLGTDDNSALGGYAYAVIDESQKVPIDTPLDLPEETYEEIAFRTSPPRARQELILDELDPENVASPETLVSLPTAGLATGSENILNYQGALTTGTYSLLTDVVEGGFKKDLTTAFESSNVDLADIFDRDSLYFSPDDGALRWDYLKDHYLHYRDLSQTDSGTPEKNLRSELRPSRIGTYLDPEEERLLPVISKFQLIFSMVTHYAHISERVTFFNQNGGNTNYGVPHLVYDPVITLYNPYDVALSLEQLRVRIWDPPILFGFKKNGAWLRSQHARGELHGLARFQIAYEKDPNARKYFTLFLSERDRRGSPGDPITLEPGEVRVFSPWVEDDWTWGLETGSGDYSPRAFFDWDARNEFGNIDGRTGNRLGVESIPGWDTRAGFQVDHLSYGGDRPPATLYDFERNNGIGQGGWLGIRITDTVSVVAKPGRSNANRRVPDFAIDILAGSGRAGSNLEDVSTDLVRSYTFDFNNVEEELGGTLVRPEIERTWRVRDLLQRPNDKSAGGKTPFAMLTMSAKTTVDDYDIAKPWLHNHPVVEGLAQDTGRVGNALDTYDLRVDEIASFSDAVQFEDSTGRGYYGASSQAQLGTTNVPMFRVPVTPAASLGDLIPGNLAPSSALPRVTHPLGNSRAHPLISSGSVTNSLTGGDRRIFGSGLMLDHSYLLNDALWDRTFFSTVADFAGDLAPRRDARQMLEGFFQGEESLLNSRLAPLNPENQKPEELAASLMGMNEEERVERIAGSLAIRGGFNVNSDSYEAWKAVLSSVRDQAVVSWSLARSESEGRSAFPRATLPLVDDNERINGISMENNRAWAGYRSLSDQQIEALATSIVEQIRRRGEQDLAPSLSLAEFVNRRIDGSGALHSVAGLLETAIEETGLNESFYGDYSLRVSGTDSLTPADLTGLAEPAAREGQTAEGSPIALTQGDLLMPLASFITVRGDTFRVRAYGEAREGRNGPLVRAWCEATVQRTPDYLDPADENHLSEDELTSEVNQRFGRRFRITSFRWLSEDEV</sequence>